<evidence type="ECO:0000259" key="3">
    <source>
        <dbReference type="Pfam" id="PF02775"/>
    </source>
</evidence>
<dbReference type="InterPro" id="IPR011766">
    <property type="entry name" value="TPP_enzyme_TPP-bd"/>
</dbReference>
<gene>
    <name evidence="5" type="ORF">DIZ78_17790</name>
</gene>
<dbReference type="Pfam" id="PF02775">
    <property type="entry name" value="TPP_enzyme_C"/>
    <property type="match status" value="1"/>
</dbReference>
<dbReference type="PANTHER" id="PTHR48084">
    <property type="entry name" value="2-OXOGLUTARATE OXIDOREDUCTASE SUBUNIT KORB-RELATED"/>
    <property type="match status" value="1"/>
</dbReference>
<feature type="region of interest" description="Disordered" evidence="2">
    <location>
        <begin position="142"/>
        <end position="162"/>
    </location>
</feature>
<evidence type="ECO:0000313" key="6">
    <source>
        <dbReference type="Proteomes" id="UP000254771"/>
    </source>
</evidence>
<name>A0A370D8I9_9GAMM</name>
<organism evidence="5 6">
    <name type="scientific">endosymbiont of Escarpia spicata</name>
    <dbReference type="NCBI Taxonomy" id="2200908"/>
    <lineage>
        <taxon>Bacteria</taxon>
        <taxon>Pseudomonadati</taxon>
        <taxon>Pseudomonadota</taxon>
        <taxon>Gammaproteobacteria</taxon>
        <taxon>sulfur-oxidizing symbionts</taxon>
    </lineage>
</organism>
<dbReference type="GO" id="GO:0030976">
    <property type="term" value="F:thiamine pyrophosphate binding"/>
    <property type="evidence" value="ECO:0007669"/>
    <property type="project" value="InterPro"/>
</dbReference>
<dbReference type="PANTHER" id="PTHR48084:SF4">
    <property type="entry name" value="2-OXOGLUTARATE OXIDOREDUCTASE SUBUNIT KORB"/>
    <property type="match status" value="1"/>
</dbReference>
<sequence length="317" mass="35068">MFGLKADWSVDVFERYFTLGNYAGGEARWCPGCGDFAVLNTVHRVLRDAQMPPEKSVVVSGIGCSSRLPHYVGTYGLHGLHGRALPLANGVKARRPDLDIWVGTGDGDCFSIGGGHWLHAMRYNMDMVILIFDNGIYGLTKKQTSPTTPTGERTNTHPEGSLLPAMNPLTVTLGITNVSFVAQVPDWNPPLLYETIKAAHKHRGTSFVRIMQRCPVFSDDFCKPYQDHPENMLLLSHENGIPAADNVKKLFKEQIEHDPSDWVEAMKIARDESILPVGLLYRDPDAVVYEDFSAKGLNKTNEEKLAAINTALDAFAI</sequence>
<dbReference type="InterPro" id="IPR032686">
    <property type="entry name" value="PFO_beta_C"/>
</dbReference>
<dbReference type="EMBL" id="QFXE01000023">
    <property type="protein sequence ID" value="RDH80910.1"/>
    <property type="molecule type" value="Genomic_DNA"/>
</dbReference>
<keyword evidence="6" id="KW-1185">Reference proteome</keyword>
<dbReference type="GO" id="GO:0045333">
    <property type="term" value="P:cellular respiration"/>
    <property type="evidence" value="ECO:0007669"/>
    <property type="project" value="UniProtKB-ARBA"/>
</dbReference>
<comment type="caution">
    <text evidence="5">The sequence shown here is derived from an EMBL/GenBank/DDBJ whole genome shotgun (WGS) entry which is preliminary data.</text>
</comment>
<keyword evidence="1" id="KW-0560">Oxidoreductase</keyword>
<accession>A0A370D8I9</accession>
<reference evidence="5 6" key="1">
    <citation type="journal article" date="2018" name="ISME J.">
        <title>Endosymbiont genomes yield clues of tubeworm success.</title>
        <authorList>
            <person name="Li Y."/>
            <person name="Liles M.R."/>
            <person name="Halanych K.M."/>
        </authorList>
    </citation>
    <scope>NUCLEOTIDE SEQUENCE [LARGE SCALE GENOMIC DNA]</scope>
    <source>
        <strain evidence="5">A1462</strain>
    </source>
</reference>
<evidence type="ECO:0000259" key="4">
    <source>
        <dbReference type="Pfam" id="PF12367"/>
    </source>
</evidence>
<dbReference type="AlphaFoldDB" id="A0A370D8I9"/>
<feature type="domain" description="Pyruvate ferredoxin oxidoreductase beta subunit C-terminal" evidence="4">
    <location>
        <begin position="246"/>
        <end position="291"/>
    </location>
</feature>
<dbReference type="GO" id="GO:0016625">
    <property type="term" value="F:oxidoreductase activity, acting on the aldehyde or oxo group of donors, iron-sulfur protein as acceptor"/>
    <property type="evidence" value="ECO:0007669"/>
    <property type="project" value="UniProtKB-ARBA"/>
</dbReference>
<evidence type="ECO:0000256" key="1">
    <source>
        <dbReference type="ARBA" id="ARBA00023002"/>
    </source>
</evidence>
<dbReference type="Pfam" id="PF12367">
    <property type="entry name" value="PFO_beta_C"/>
    <property type="match status" value="1"/>
</dbReference>
<evidence type="ECO:0000256" key="2">
    <source>
        <dbReference type="SAM" id="MobiDB-lite"/>
    </source>
</evidence>
<dbReference type="Gene3D" id="3.40.50.970">
    <property type="match status" value="1"/>
</dbReference>
<feature type="domain" description="Thiamine pyrophosphate enzyme TPP-binding" evidence="3">
    <location>
        <begin position="62"/>
        <end position="209"/>
    </location>
</feature>
<dbReference type="InterPro" id="IPR029061">
    <property type="entry name" value="THDP-binding"/>
</dbReference>
<evidence type="ECO:0000313" key="5">
    <source>
        <dbReference type="EMBL" id="RDH80910.1"/>
    </source>
</evidence>
<feature type="compositionally biased region" description="Polar residues" evidence="2">
    <location>
        <begin position="142"/>
        <end position="153"/>
    </location>
</feature>
<dbReference type="InterPro" id="IPR051457">
    <property type="entry name" value="2-oxoacid:Fd_oxidoreductase"/>
</dbReference>
<proteinExistence type="predicted"/>
<dbReference type="CDD" id="cd03375">
    <property type="entry name" value="TPP_OGFOR"/>
    <property type="match status" value="1"/>
</dbReference>
<protein>
    <submittedName>
        <fullName evidence="5">2-oxoglutarate oxidoreductase</fullName>
    </submittedName>
</protein>
<dbReference type="GO" id="GO:0044281">
    <property type="term" value="P:small molecule metabolic process"/>
    <property type="evidence" value="ECO:0007669"/>
    <property type="project" value="UniProtKB-ARBA"/>
</dbReference>
<dbReference type="Proteomes" id="UP000254771">
    <property type="component" value="Unassembled WGS sequence"/>
</dbReference>
<dbReference type="SUPFAM" id="SSF52518">
    <property type="entry name" value="Thiamin diphosphate-binding fold (THDP-binding)"/>
    <property type="match status" value="1"/>
</dbReference>